<dbReference type="PANTHER" id="PTHR43861">
    <property type="entry name" value="TRANS-ACONITATE 2-METHYLTRANSFERASE-RELATED"/>
    <property type="match status" value="1"/>
</dbReference>
<sequence>MKEKKNKPWPTKAAMTQVYEMKLWGGEEYDFYSGEGSHLSQLVEPYVNVLIEFLESKAKGLTVLDLGCGDFNVGNRLVGYTHRYIAVDIVENLIDRNKKLYSKKGLEFICLDIAKDNLPQADCVIIRQVLQHLSNREVQEVVTKLYNFKHVIVTEHIPTGGFIANQDIISGQGIRLKKKSGLVITKPPFNFKPRTEEELLSIKLNENKGVIKTVLYTL</sequence>
<protein>
    <submittedName>
        <fullName evidence="3">Class I SAM-dependent methyltransferase</fullName>
    </submittedName>
</protein>
<dbReference type="InterPro" id="IPR029063">
    <property type="entry name" value="SAM-dependent_MTases_sf"/>
</dbReference>
<keyword evidence="3" id="KW-0489">Methyltransferase</keyword>
<dbReference type="CDD" id="cd02440">
    <property type="entry name" value="AdoMet_MTases"/>
    <property type="match status" value="1"/>
</dbReference>
<dbReference type="Proteomes" id="UP001596997">
    <property type="component" value="Unassembled WGS sequence"/>
</dbReference>
<dbReference type="RefSeq" id="WP_377712114.1">
    <property type="nucleotide sequence ID" value="NZ_JBHTJM010000001.1"/>
</dbReference>
<reference evidence="4" key="1">
    <citation type="journal article" date="2019" name="Int. J. Syst. Evol. Microbiol.">
        <title>The Global Catalogue of Microorganisms (GCM) 10K type strain sequencing project: providing services to taxonomists for standard genome sequencing and annotation.</title>
        <authorList>
            <consortium name="The Broad Institute Genomics Platform"/>
            <consortium name="The Broad Institute Genome Sequencing Center for Infectious Disease"/>
            <person name="Wu L."/>
            <person name="Ma J."/>
        </authorList>
    </citation>
    <scope>NUCLEOTIDE SEQUENCE [LARGE SCALE GENOMIC DNA]</scope>
    <source>
        <strain evidence="4">CCUG 62114</strain>
    </source>
</reference>
<keyword evidence="4" id="KW-1185">Reference proteome</keyword>
<dbReference type="GO" id="GO:0008168">
    <property type="term" value="F:methyltransferase activity"/>
    <property type="evidence" value="ECO:0007669"/>
    <property type="project" value="UniProtKB-KW"/>
</dbReference>
<gene>
    <name evidence="3" type="ORF">ACFQ1O_00315</name>
</gene>
<dbReference type="Gene3D" id="3.40.50.150">
    <property type="entry name" value="Vaccinia Virus protein VP39"/>
    <property type="match status" value="1"/>
</dbReference>
<dbReference type="EMBL" id="JBHTJM010000001">
    <property type="protein sequence ID" value="MFD0962442.1"/>
    <property type="molecule type" value="Genomic_DNA"/>
</dbReference>
<name>A0ABW3HYP6_9FLAO</name>
<dbReference type="InterPro" id="IPR041698">
    <property type="entry name" value="Methyltransf_25"/>
</dbReference>
<evidence type="ECO:0000313" key="4">
    <source>
        <dbReference type="Proteomes" id="UP001596997"/>
    </source>
</evidence>
<evidence type="ECO:0000256" key="1">
    <source>
        <dbReference type="ARBA" id="ARBA00022679"/>
    </source>
</evidence>
<evidence type="ECO:0000313" key="3">
    <source>
        <dbReference type="EMBL" id="MFD0962442.1"/>
    </source>
</evidence>
<proteinExistence type="predicted"/>
<dbReference type="SUPFAM" id="SSF53335">
    <property type="entry name" value="S-adenosyl-L-methionine-dependent methyltransferases"/>
    <property type="match status" value="1"/>
</dbReference>
<feature type="domain" description="Methyltransferase" evidence="2">
    <location>
        <begin position="63"/>
        <end position="147"/>
    </location>
</feature>
<organism evidence="3 4">
    <name type="scientific">Pseudofulvibacter geojedonensis</name>
    <dbReference type="NCBI Taxonomy" id="1123758"/>
    <lineage>
        <taxon>Bacteria</taxon>
        <taxon>Pseudomonadati</taxon>
        <taxon>Bacteroidota</taxon>
        <taxon>Flavobacteriia</taxon>
        <taxon>Flavobacteriales</taxon>
        <taxon>Flavobacteriaceae</taxon>
        <taxon>Pseudofulvibacter</taxon>
    </lineage>
</organism>
<keyword evidence="1" id="KW-0808">Transferase</keyword>
<accession>A0ABW3HYP6</accession>
<evidence type="ECO:0000259" key="2">
    <source>
        <dbReference type="Pfam" id="PF13649"/>
    </source>
</evidence>
<comment type="caution">
    <text evidence="3">The sequence shown here is derived from an EMBL/GenBank/DDBJ whole genome shotgun (WGS) entry which is preliminary data.</text>
</comment>
<dbReference type="GO" id="GO:0032259">
    <property type="term" value="P:methylation"/>
    <property type="evidence" value="ECO:0007669"/>
    <property type="project" value="UniProtKB-KW"/>
</dbReference>
<dbReference type="Pfam" id="PF13649">
    <property type="entry name" value="Methyltransf_25"/>
    <property type="match status" value="1"/>
</dbReference>